<comment type="catalytic activity">
    <reaction evidence="4">
        <text>a long-chain fatty acid + ATP + CoA = a long-chain fatty acyl-CoA + AMP + diphosphate</text>
        <dbReference type="Rhea" id="RHEA:15421"/>
        <dbReference type="ChEBI" id="CHEBI:30616"/>
        <dbReference type="ChEBI" id="CHEBI:33019"/>
        <dbReference type="ChEBI" id="CHEBI:57287"/>
        <dbReference type="ChEBI" id="CHEBI:57560"/>
        <dbReference type="ChEBI" id="CHEBI:83139"/>
        <dbReference type="ChEBI" id="CHEBI:456215"/>
        <dbReference type="EC" id="6.2.1.3"/>
    </reaction>
    <physiologicalReaction direction="left-to-right" evidence="4">
        <dbReference type="Rhea" id="RHEA:15422"/>
    </physiologicalReaction>
</comment>
<dbReference type="Gene3D" id="3.40.50.12780">
    <property type="entry name" value="N-terminal domain of ligase-like"/>
    <property type="match status" value="1"/>
</dbReference>
<dbReference type="Proteomes" id="UP000192907">
    <property type="component" value="Unassembled WGS sequence"/>
</dbReference>
<dbReference type="InterPro" id="IPR000873">
    <property type="entry name" value="AMP-dep_synth/lig_dom"/>
</dbReference>
<evidence type="ECO:0000313" key="6">
    <source>
        <dbReference type="EMBL" id="SMF14760.1"/>
    </source>
</evidence>
<reference evidence="7" key="1">
    <citation type="submission" date="2017-04" db="EMBL/GenBank/DDBJ databases">
        <authorList>
            <person name="Varghese N."/>
            <person name="Submissions S."/>
        </authorList>
    </citation>
    <scope>NUCLEOTIDE SEQUENCE [LARGE SCALE GENOMIC DNA]</scope>
    <source>
        <strain evidence="7">RKEM611</strain>
    </source>
</reference>
<dbReference type="STRING" id="1513793.SAMN06296036_105317"/>
<evidence type="ECO:0000256" key="3">
    <source>
        <dbReference type="ARBA" id="ARBA00023098"/>
    </source>
</evidence>
<dbReference type="GO" id="GO:0004467">
    <property type="term" value="F:long-chain fatty acid-CoA ligase activity"/>
    <property type="evidence" value="ECO:0007669"/>
    <property type="project" value="UniProtKB-EC"/>
</dbReference>
<dbReference type="CDD" id="cd05907">
    <property type="entry name" value="VL_LC_FACS_like"/>
    <property type="match status" value="1"/>
</dbReference>
<protein>
    <submittedName>
        <fullName evidence="6">Long-chain acyl-CoA synthetase</fullName>
    </submittedName>
</protein>
<dbReference type="InterPro" id="IPR045851">
    <property type="entry name" value="AMP-bd_C_sf"/>
</dbReference>
<evidence type="ECO:0000256" key="1">
    <source>
        <dbReference type="ARBA" id="ARBA00022598"/>
    </source>
</evidence>
<feature type="domain" description="AMP-dependent synthetase/ligase" evidence="5">
    <location>
        <begin position="12"/>
        <end position="420"/>
    </location>
</feature>
<dbReference type="PANTHER" id="PTHR43272:SF32">
    <property type="entry name" value="AMP-DEPENDENT SYNTHETASE_LIGASE DOMAIN-CONTAINING PROTEIN"/>
    <property type="match status" value="1"/>
</dbReference>
<dbReference type="PANTHER" id="PTHR43272">
    <property type="entry name" value="LONG-CHAIN-FATTY-ACID--COA LIGASE"/>
    <property type="match status" value="1"/>
</dbReference>
<sequence length="584" mass="65457">MSEARFLPQIFFERAHHLARERAFHYCRPRDRKWVDMTWRKYREEVCILAGWLRSKGVKKGDKIALLSGNRPEWLITDMAIMSLGAVTVPVYATASQNDVTYIMEHSESSFLIVDTLDRAEMVKELNLEGVVTFDRGSKQQADGFKSPITAMADIRKEKKLAIENPIDLKDDDVATIIYTSGTTGRPKGVVHSHKNFAEGVKPTYDILKRDDGEVDRFFSFLPLSHVAERMLVVVGSIVSGSEVAFARSIDTLAEDLVRCRPTILLCVPRLWEKIYEKINAGLLVASPVKRAIFSLARRLGESRIQGDHIFARNDQKLPAKISDILVGKKLRTKLGLDRCRMLVTGAAPTRPEVMRFFGSFGMRIREVYGLTENLCLGVLNDSEEVVIGSCGKPFPGNEIKIAEDDEILFRAHWNFDGYYKNPEATAEVLKDGWFHTGDLGKLDSDGRLRIVGRKKELLKTSGGKYVAPVPIEDSIKAEPCVAEAMVVGDERKYCVALISLNEEVIAGKDPSEYKEALKKHLESVNSPLASFETVKRVGVLKQGFSVEDGSLTPTLKVKRAVVADKKSNFIEKLYHSEDAVIFE</sequence>
<dbReference type="Gene3D" id="3.30.300.30">
    <property type="match status" value="1"/>
</dbReference>
<dbReference type="OrthoDB" id="5287404at2"/>
<dbReference type="InterPro" id="IPR042099">
    <property type="entry name" value="ANL_N_sf"/>
</dbReference>
<dbReference type="AlphaFoldDB" id="A0A1Y6BL51"/>
<evidence type="ECO:0000259" key="5">
    <source>
        <dbReference type="Pfam" id="PF00501"/>
    </source>
</evidence>
<dbReference type="PROSITE" id="PS00455">
    <property type="entry name" value="AMP_BINDING"/>
    <property type="match status" value="1"/>
</dbReference>
<evidence type="ECO:0000256" key="2">
    <source>
        <dbReference type="ARBA" id="ARBA00022832"/>
    </source>
</evidence>
<dbReference type="RefSeq" id="WP_132317077.1">
    <property type="nucleotide sequence ID" value="NZ_FWZT01000005.1"/>
</dbReference>
<keyword evidence="1" id="KW-0436">Ligase</keyword>
<accession>A0A1Y6BL51</accession>
<dbReference type="SUPFAM" id="SSF56801">
    <property type="entry name" value="Acetyl-CoA synthetase-like"/>
    <property type="match status" value="1"/>
</dbReference>
<dbReference type="InterPro" id="IPR020845">
    <property type="entry name" value="AMP-binding_CS"/>
</dbReference>
<keyword evidence="2" id="KW-0276">Fatty acid metabolism</keyword>
<dbReference type="Pfam" id="PF23562">
    <property type="entry name" value="AMP-binding_C_3"/>
    <property type="match status" value="1"/>
</dbReference>
<dbReference type="EMBL" id="FWZT01000005">
    <property type="protein sequence ID" value="SMF14760.1"/>
    <property type="molecule type" value="Genomic_DNA"/>
</dbReference>
<organism evidence="6 7">
    <name type="scientific">Pseudobacteriovorax antillogorgiicola</name>
    <dbReference type="NCBI Taxonomy" id="1513793"/>
    <lineage>
        <taxon>Bacteria</taxon>
        <taxon>Pseudomonadati</taxon>
        <taxon>Bdellovibrionota</taxon>
        <taxon>Oligoflexia</taxon>
        <taxon>Oligoflexales</taxon>
        <taxon>Pseudobacteriovoracaceae</taxon>
        <taxon>Pseudobacteriovorax</taxon>
    </lineage>
</organism>
<dbReference type="GO" id="GO:0016020">
    <property type="term" value="C:membrane"/>
    <property type="evidence" value="ECO:0007669"/>
    <property type="project" value="TreeGrafter"/>
</dbReference>
<dbReference type="Pfam" id="PF00501">
    <property type="entry name" value="AMP-binding"/>
    <property type="match status" value="1"/>
</dbReference>
<name>A0A1Y6BL51_9BACT</name>
<evidence type="ECO:0000256" key="4">
    <source>
        <dbReference type="ARBA" id="ARBA00024484"/>
    </source>
</evidence>
<gene>
    <name evidence="6" type="ORF">SAMN06296036_105317</name>
</gene>
<keyword evidence="3" id="KW-0443">Lipid metabolism</keyword>
<evidence type="ECO:0000313" key="7">
    <source>
        <dbReference type="Proteomes" id="UP000192907"/>
    </source>
</evidence>
<proteinExistence type="predicted"/>
<keyword evidence="7" id="KW-1185">Reference proteome</keyword>